<accession>A0A1I7SQC3</accession>
<evidence type="ECO:0000313" key="5">
    <source>
        <dbReference type="Proteomes" id="UP000095284"/>
    </source>
</evidence>
<dbReference type="AlphaFoldDB" id="A0A1I7SQC3"/>
<dbReference type="PANTHER" id="PTHR22957:SF502">
    <property type="entry name" value="SMALL G PROTEIN SIGNALING MODULATOR 2-RELATED"/>
    <property type="match status" value="1"/>
</dbReference>
<dbReference type="FunFam" id="1.10.8.270:FF:000064">
    <property type="entry name" value="Small G protein-signaling modulator 1b"/>
    <property type="match status" value="1"/>
</dbReference>
<feature type="compositionally biased region" description="Basic and acidic residues" evidence="2">
    <location>
        <begin position="305"/>
        <end position="322"/>
    </location>
</feature>
<feature type="domain" description="Rab-GAP TBC" evidence="3">
    <location>
        <begin position="413"/>
        <end position="667"/>
    </location>
</feature>
<dbReference type="PROSITE" id="PS50086">
    <property type="entry name" value="TBC_RABGAP"/>
    <property type="match status" value="1"/>
</dbReference>
<dbReference type="SMR" id="A0A1I7SQC3"/>
<dbReference type="CDD" id="cd15784">
    <property type="entry name" value="PH_RUTBC"/>
    <property type="match status" value="1"/>
</dbReference>
<dbReference type="OrthoDB" id="10264062at2759"/>
<feature type="compositionally biased region" description="Polar residues" evidence="2">
    <location>
        <begin position="282"/>
        <end position="293"/>
    </location>
</feature>
<sequence length="742" mass="86202">MENGYRDPTADELVQRFRLTSTSSLTSPKLSKPPLTVFKRGSSVIRSVDVQSVAAYSLSRNCVSSLHQNFRSSLLYGKNNVTVTTSDGSEALKGYLSLHQEHKRAITLKWVPNQLMHSSSQSSSDSPSDNGDNSRLWKHTIMINVNDIIYIHLHSQGAQQPISLVFVDAEGVQHRPFQFPPGQHCVQFLACLESALSPNSRLDPPLWFEPGKGKALPQVKRKSSFFRRASETSTDENQESHDYVFRIRRVSSERENSNSSTPAAVPLKNNVLNEFVHQNGFRSHSNSLPNSPALTKKRASSASVRSREMKPPQLSRAKEMSEGQHSSIEKVSLMDACETVRRQILSRAFYGWLSYCRHMKTVRTHLACTINNIRLDEALYAGKIVDSEFWERCRAEQSIELQKEFWIRAYLNGIQPELRAHAWPYLLNLIGWNENTDRFRDEWRKRYEKKVDKWKEIEKEVIKRDCEQFENARMRQSSEVDLHENSNWSKGKSMSTEVFMDSNAKPKIDNLVEEFGTNLHRIEKDVERCDRHTQFFSNKSNLEKLKNIMCSYVWEHLDDGYVQGMCDIAAPLLVIFQEESLTLECFEVLMEKMKVNFPHSQGNAIESNLVNLRTIVQVMDTELYQQFMNDTDYTHLYFAYRWFLLDFKREMKYDDVFKVWEVIWAAEHTVSSHFQLFFALAMLTNYRQILLENNMEFTDVIKFFNEMAEKHNVTELLKSAREKVTFLQDLVSNSTFEEALDR</sequence>
<evidence type="ECO:0000313" key="4">
    <source>
        <dbReference type="EMBL" id="CAD5222297.1"/>
    </source>
</evidence>
<dbReference type="InterPro" id="IPR000195">
    <property type="entry name" value="Rab-GAP-TBC_dom"/>
</dbReference>
<evidence type="ECO:0000259" key="3">
    <source>
        <dbReference type="PROSITE" id="PS50086"/>
    </source>
</evidence>
<dbReference type="eggNOG" id="KOG1648">
    <property type="taxonomic scope" value="Eukaryota"/>
</dbReference>
<reference evidence="7" key="1">
    <citation type="submission" date="2016-11" db="UniProtKB">
        <authorList>
            <consortium name="WormBaseParasite"/>
        </authorList>
    </citation>
    <scope>IDENTIFICATION</scope>
</reference>
<keyword evidence="1" id="KW-0343">GTPase activation</keyword>
<dbReference type="Gene3D" id="2.30.29.230">
    <property type="match status" value="1"/>
</dbReference>
<dbReference type="Proteomes" id="UP000582659">
    <property type="component" value="Unassembled WGS sequence"/>
</dbReference>
<protein>
    <submittedName>
        <fullName evidence="4">(pine wood nematode) hypothetical protein</fullName>
    </submittedName>
    <submittedName>
        <fullName evidence="7">Rab-GAP TBC domain-containing protein</fullName>
    </submittedName>
</protein>
<dbReference type="EMBL" id="CAJFDI010000003">
    <property type="protein sequence ID" value="CAD5222297.1"/>
    <property type="molecule type" value="Genomic_DNA"/>
</dbReference>
<organism evidence="5 7">
    <name type="scientific">Bursaphelenchus xylophilus</name>
    <name type="common">Pinewood nematode worm</name>
    <name type="synonym">Aphelenchoides xylophilus</name>
    <dbReference type="NCBI Taxonomy" id="6326"/>
    <lineage>
        <taxon>Eukaryota</taxon>
        <taxon>Metazoa</taxon>
        <taxon>Ecdysozoa</taxon>
        <taxon>Nematoda</taxon>
        <taxon>Chromadorea</taxon>
        <taxon>Rhabditida</taxon>
        <taxon>Tylenchina</taxon>
        <taxon>Tylenchomorpha</taxon>
        <taxon>Aphelenchoidea</taxon>
        <taxon>Aphelenchoididae</taxon>
        <taxon>Bursaphelenchus</taxon>
    </lineage>
</organism>
<reference evidence="4" key="2">
    <citation type="submission" date="2020-09" db="EMBL/GenBank/DDBJ databases">
        <authorList>
            <person name="Kikuchi T."/>
        </authorList>
    </citation>
    <scope>NUCLEOTIDE SEQUENCE</scope>
    <source>
        <strain evidence="4">Ka4C1</strain>
    </source>
</reference>
<gene>
    <name evidence="4" type="ORF">BXYJ_LOCUS7265</name>
</gene>
<dbReference type="SUPFAM" id="SSF47923">
    <property type="entry name" value="Ypt/Rab-GAP domain of gyp1p"/>
    <property type="match status" value="2"/>
</dbReference>
<dbReference type="WBParaSite" id="BXY_1523300.1">
    <property type="protein sequence ID" value="BXY_1523300.1"/>
    <property type="gene ID" value="BXY_1523300"/>
</dbReference>
<proteinExistence type="predicted"/>
<dbReference type="InterPro" id="IPR037745">
    <property type="entry name" value="SGSM1/2"/>
</dbReference>
<dbReference type="Proteomes" id="UP000659654">
    <property type="component" value="Unassembled WGS sequence"/>
</dbReference>
<name>A0A1I7SQC3_BURXY</name>
<dbReference type="Gene3D" id="1.10.472.80">
    <property type="entry name" value="Ypt/Rab-GAP domain of gyp1p, domain 3"/>
    <property type="match status" value="1"/>
</dbReference>
<keyword evidence="6" id="KW-1185">Reference proteome</keyword>
<dbReference type="Pfam" id="PF12068">
    <property type="entry name" value="PH_RBD"/>
    <property type="match status" value="1"/>
</dbReference>
<dbReference type="InterPro" id="IPR035969">
    <property type="entry name" value="Rab-GAP_TBC_sf"/>
</dbReference>
<evidence type="ECO:0000313" key="6">
    <source>
        <dbReference type="Proteomes" id="UP000659654"/>
    </source>
</evidence>
<dbReference type="GO" id="GO:0005737">
    <property type="term" value="C:cytoplasm"/>
    <property type="evidence" value="ECO:0007669"/>
    <property type="project" value="UniProtKB-ARBA"/>
</dbReference>
<feature type="region of interest" description="Disordered" evidence="2">
    <location>
        <begin position="282"/>
        <end position="325"/>
    </location>
</feature>
<evidence type="ECO:0000256" key="2">
    <source>
        <dbReference type="SAM" id="MobiDB-lite"/>
    </source>
</evidence>
<dbReference type="InterPro" id="IPR021935">
    <property type="entry name" value="SGSM1/2_RBD"/>
</dbReference>
<dbReference type="GO" id="GO:0005096">
    <property type="term" value="F:GTPase activator activity"/>
    <property type="evidence" value="ECO:0007669"/>
    <property type="project" value="UniProtKB-KW"/>
</dbReference>
<evidence type="ECO:0000313" key="7">
    <source>
        <dbReference type="WBParaSite" id="BXY_1523300.1"/>
    </source>
</evidence>
<dbReference type="Proteomes" id="UP000095284">
    <property type="component" value="Unplaced"/>
</dbReference>
<dbReference type="EMBL" id="CAJFCV020000003">
    <property type="protein sequence ID" value="CAG9109719.1"/>
    <property type="molecule type" value="Genomic_DNA"/>
</dbReference>
<dbReference type="SMART" id="SM00164">
    <property type="entry name" value="TBC"/>
    <property type="match status" value="1"/>
</dbReference>
<dbReference type="Pfam" id="PF00566">
    <property type="entry name" value="RabGAP-TBC"/>
    <property type="match status" value="1"/>
</dbReference>
<dbReference type="Gene3D" id="1.10.8.270">
    <property type="entry name" value="putative rabgap domain of human tbc1 domain family member 14 like domains"/>
    <property type="match status" value="1"/>
</dbReference>
<evidence type="ECO:0000256" key="1">
    <source>
        <dbReference type="ARBA" id="ARBA00022468"/>
    </source>
</evidence>
<dbReference type="PANTHER" id="PTHR22957">
    <property type="entry name" value="TBC1 DOMAIN FAMILY MEMBER GTPASE-ACTIVATING PROTEIN"/>
    <property type="match status" value="1"/>
</dbReference>